<evidence type="ECO:0000256" key="1">
    <source>
        <dbReference type="SAM" id="MobiDB-lite"/>
    </source>
</evidence>
<organism evidence="2 3">
    <name type="scientific">Drosophila navojoa</name>
    <name type="common">Fruit fly</name>
    <dbReference type="NCBI Taxonomy" id="7232"/>
    <lineage>
        <taxon>Eukaryota</taxon>
        <taxon>Metazoa</taxon>
        <taxon>Ecdysozoa</taxon>
        <taxon>Arthropoda</taxon>
        <taxon>Hexapoda</taxon>
        <taxon>Insecta</taxon>
        <taxon>Pterygota</taxon>
        <taxon>Neoptera</taxon>
        <taxon>Endopterygota</taxon>
        <taxon>Diptera</taxon>
        <taxon>Brachycera</taxon>
        <taxon>Muscomorpha</taxon>
        <taxon>Ephydroidea</taxon>
        <taxon>Drosophilidae</taxon>
        <taxon>Drosophila</taxon>
    </lineage>
</organism>
<comment type="caution">
    <text evidence="2">The sequence shown here is derived from an EMBL/GenBank/DDBJ whole genome shotgun (WGS) entry which is preliminary data.</text>
</comment>
<keyword evidence="3" id="KW-1185">Reference proteome</keyword>
<sequence length="77" mass="8692">MTNTQPRAPSLSACLPSSGPSAAALAGHQFSFWTRAQLLLQDKQQQQQQQQKKKKQEQQQHQQLRRRVLRGGKRVGG</sequence>
<feature type="compositionally biased region" description="Low complexity" evidence="1">
    <location>
        <begin position="8"/>
        <end position="21"/>
    </location>
</feature>
<accession>A0A484BB30</accession>
<reference evidence="2 3" key="1">
    <citation type="journal article" date="2019" name="J. Hered.">
        <title>An Improved Genome Assembly for Drosophila navojoa, the Basal Species in the mojavensis Cluster.</title>
        <authorList>
            <person name="Vanderlinde T."/>
            <person name="Dupim E.G."/>
            <person name="Nazario-Yepiz N.O."/>
            <person name="Carvalho A.B."/>
        </authorList>
    </citation>
    <scope>NUCLEOTIDE SEQUENCE [LARGE SCALE GENOMIC DNA]</scope>
    <source>
        <strain evidence="2">Navoj_Jal97</strain>
        <tissue evidence="2">Whole organism</tissue>
    </source>
</reference>
<gene>
    <name evidence="2" type="ORF">AWZ03_007544</name>
</gene>
<dbReference type="EMBL" id="LSRL02000066">
    <property type="protein sequence ID" value="TDG46013.1"/>
    <property type="molecule type" value="Genomic_DNA"/>
</dbReference>
<dbReference type="AlphaFoldDB" id="A0A484BB30"/>
<protein>
    <submittedName>
        <fullName evidence="2">Uncharacterized protein</fullName>
    </submittedName>
</protein>
<name>A0A484BB30_DRONA</name>
<feature type="compositionally biased region" description="Basic residues" evidence="1">
    <location>
        <begin position="63"/>
        <end position="77"/>
    </location>
</feature>
<evidence type="ECO:0000313" key="3">
    <source>
        <dbReference type="Proteomes" id="UP000295192"/>
    </source>
</evidence>
<feature type="region of interest" description="Disordered" evidence="1">
    <location>
        <begin position="44"/>
        <end position="77"/>
    </location>
</feature>
<proteinExistence type="predicted"/>
<evidence type="ECO:0000313" key="2">
    <source>
        <dbReference type="EMBL" id="TDG46013.1"/>
    </source>
</evidence>
<dbReference type="Proteomes" id="UP000295192">
    <property type="component" value="Unassembled WGS sequence"/>
</dbReference>
<feature type="region of interest" description="Disordered" evidence="1">
    <location>
        <begin position="1"/>
        <end position="21"/>
    </location>
</feature>